<evidence type="ECO:0000313" key="2">
    <source>
        <dbReference type="EMBL" id="KGK99794.1"/>
    </source>
</evidence>
<comment type="caution">
    <text evidence="2">The sequence shown here is derived from an EMBL/GenBank/DDBJ whole genome shotgun (WGS) entry which is preliminary data.</text>
</comment>
<dbReference type="AlphaFoldDB" id="A0A099T4J5"/>
<sequence>MLFPILASASGSSLPKNTTGNSFDHSSSYSSATSNDGRYILLKAAQFNTEEDVFVSSLTSTESISLSGSGEYYIVQFSGSILEEWKQDLRDTGATIFDYVPNNAFIVSMNSSVKAEVESLDSVQWIGLYYPSYRISPSLSSISSEFD</sequence>
<protein>
    <submittedName>
        <fullName evidence="2">Uncharacterized protein</fullName>
    </submittedName>
</protein>
<reference evidence="2 3" key="1">
    <citation type="submission" date="2014-09" db="EMBL/GenBank/DDBJ databases">
        <title>Draft genome sequence of an obligately methylotrophic methanogen, Methanococcoides methylutens, isolated from marine sediment.</title>
        <authorList>
            <person name="Guan Y."/>
            <person name="Ngugi D.K."/>
            <person name="Blom J."/>
            <person name="Ali S."/>
            <person name="Ferry J.G."/>
            <person name="Stingl U."/>
        </authorList>
    </citation>
    <scope>NUCLEOTIDE SEQUENCE [LARGE SCALE GENOMIC DNA]</scope>
    <source>
        <strain evidence="2 3">DSM 2657</strain>
    </source>
</reference>
<organism evidence="2 3">
    <name type="scientific">Methanococcoides methylutens</name>
    <dbReference type="NCBI Taxonomy" id="2226"/>
    <lineage>
        <taxon>Archaea</taxon>
        <taxon>Methanobacteriati</taxon>
        <taxon>Methanobacteriota</taxon>
        <taxon>Stenosarchaea group</taxon>
        <taxon>Methanomicrobia</taxon>
        <taxon>Methanosarcinales</taxon>
        <taxon>Methanosarcinaceae</taxon>
        <taxon>Methanococcoides</taxon>
    </lineage>
</organism>
<gene>
    <name evidence="2" type="ORF">LI82_00910</name>
</gene>
<evidence type="ECO:0000256" key="1">
    <source>
        <dbReference type="SAM" id="MobiDB-lite"/>
    </source>
</evidence>
<proteinExistence type="predicted"/>
<name>A0A099T4J5_METMT</name>
<accession>A0A099T4J5</accession>
<evidence type="ECO:0000313" key="3">
    <source>
        <dbReference type="Proteomes" id="UP000029859"/>
    </source>
</evidence>
<dbReference type="EMBL" id="JRHO01000002">
    <property type="protein sequence ID" value="KGK99794.1"/>
    <property type="molecule type" value="Genomic_DNA"/>
</dbReference>
<dbReference type="Proteomes" id="UP000029859">
    <property type="component" value="Unassembled WGS sequence"/>
</dbReference>
<keyword evidence="3" id="KW-1185">Reference proteome</keyword>
<feature type="region of interest" description="Disordered" evidence="1">
    <location>
        <begin position="11"/>
        <end position="32"/>
    </location>
</feature>